<evidence type="ECO:0000256" key="1">
    <source>
        <dbReference type="ARBA" id="ARBA00003726"/>
    </source>
</evidence>
<evidence type="ECO:0000256" key="5">
    <source>
        <dbReference type="ARBA" id="ARBA00022605"/>
    </source>
</evidence>
<dbReference type="EMBL" id="HBIN01017411">
    <property type="protein sequence ID" value="CAE0443187.1"/>
    <property type="molecule type" value="Transcribed_RNA"/>
</dbReference>
<gene>
    <name evidence="13" type="ORF">ASTO00021_LOCUS13284</name>
</gene>
<protein>
    <recommendedName>
        <fullName evidence="4">3-deoxy-7-phosphoheptulonate synthase</fullName>
        <ecNumber evidence="4">2.5.1.54</ecNumber>
    </recommendedName>
    <alternativeName>
        <fullName evidence="10">3-deoxy-D-arabino-heptulosonate 7-phosphate synthase</fullName>
    </alternativeName>
    <alternativeName>
        <fullName evidence="9">DAHP synthase</fullName>
    </alternativeName>
    <alternativeName>
        <fullName evidence="8">Phospho-2-keto-3-deoxyheptonate aldolase</fullName>
    </alternativeName>
</protein>
<dbReference type="Pfam" id="PF00793">
    <property type="entry name" value="DAHP_synth_1"/>
    <property type="match status" value="1"/>
</dbReference>
<proteinExistence type="inferred from homology"/>
<evidence type="ECO:0000256" key="2">
    <source>
        <dbReference type="ARBA" id="ARBA00004688"/>
    </source>
</evidence>
<evidence type="ECO:0000256" key="7">
    <source>
        <dbReference type="ARBA" id="ARBA00023141"/>
    </source>
</evidence>
<evidence type="ECO:0000256" key="6">
    <source>
        <dbReference type="ARBA" id="ARBA00022679"/>
    </source>
</evidence>
<dbReference type="FunFam" id="3.20.20.70:FF:000005">
    <property type="entry name" value="Phospho-2-dehydro-3-deoxyheptonate aldolase"/>
    <property type="match status" value="1"/>
</dbReference>
<feature type="domain" description="DAHP synthetase I/KDSA" evidence="12">
    <location>
        <begin position="56"/>
        <end position="357"/>
    </location>
</feature>
<dbReference type="SUPFAM" id="SSF51569">
    <property type="entry name" value="Aldolase"/>
    <property type="match status" value="1"/>
</dbReference>
<sequence length="371" mass="39991">MTLNGKRSAAEAVLEKDQSTANKRVTGFRPLWSPAILLEEIPISSEVTNTVLKTRESVANVLNGQEDRMVCIVGPCSIHDETAALDYAGKLKAMADEFKNELLVIMRVYFEKPRTTVGWKGLINDPHLNGSFEINKGLRLARKLLLDINSLGLAAGCEFLDSISPQYTSDLVSWGAIGARTTESQIHRELASGLSCPIGFKNGTSGNVQVAVDAILSASNEHNFLGVTDQGIAAIVKTVGNPNCHIILRGGSDGPNFDAKSVALCKEKMAAKHIENGIMIDCSHGNSSKKHENQIKVIESVADQIAAGERQIAGVMVESNIKEGNQTLAIGKTDPVTLEYGKSVTDACVDLETTHTMLRILAEAVQKRRSL</sequence>
<dbReference type="Gene3D" id="3.20.20.70">
    <property type="entry name" value="Aldolase class I"/>
    <property type="match status" value="1"/>
</dbReference>
<evidence type="ECO:0000256" key="11">
    <source>
        <dbReference type="ARBA" id="ARBA00047508"/>
    </source>
</evidence>
<evidence type="ECO:0000256" key="9">
    <source>
        <dbReference type="ARBA" id="ARBA00031349"/>
    </source>
</evidence>
<comment type="pathway">
    <text evidence="2">Metabolic intermediate biosynthesis; chorismate biosynthesis; chorismate from D-erythrose 4-phosphate and phosphoenolpyruvate: step 1/7.</text>
</comment>
<dbReference type="InterPro" id="IPR006219">
    <property type="entry name" value="DAHP_synth_1"/>
</dbReference>
<comment type="similarity">
    <text evidence="3">Belongs to the class-I DAHP synthase family.</text>
</comment>
<dbReference type="AlphaFoldDB" id="A0A7S3V0E3"/>
<dbReference type="InterPro" id="IPR013785">
    <property type="entry name" value="Aldolase_TIM"/>
</dbReference>
<dbReference type="PANTHER" id="PTHR21225">
    <property type="entry name" value="PHOSPHO-2-DEHYDRO-3-DEOXYHEPTONATE ALDOLASE DAHP SYNTHETASE"/>
    <property type="match status" value="1"/>
</dbReference>
<name>A0A7S3V0E3_9STRA</name>
<evidence type="ECO:0000313" key="13">
    <source>
        <dbReference type="EMBL" id="CAE0443187.1"/>
    </source>
</evidence>
<dbReference type="PIRSF" id="PIRSF001361">
    <property type="entry name" value="DAHP_synthase"/>
    <property type="match status" value="1"/>
</dbReference>
<dbReference type="NCBIfam" id="TIGR00034">
    <property type="entry name" value="aroFGH"/>
    <property type="match status" value="1"/>
</dbReference>
<keyword evidence="6" id="KW-0808">Transferase</keyword>
<dbReference type="GO" id="GO:0009073">
    <property type="term" value="P:aromatic amino acid family biosynthetic process"/>
    <property type="evidence" value="ECO:0007669"/>
    <property type="project" value="UniProtKB-KW"/>
</dbReference>
<keyword evidence="5" id="KW-0028">Amino-acid biosynthesis</keyword>
<dbReference type="EC" id="2.5.1.54" evidence="4"/>
<dbReference type="PANTHER" id="PTHR21225:SF12">
    <property type="entry name" value="PHOSPHO-2-DEHYDRO-3-DEOXYHEPTONATE ALDOLASE, TYROSINE-INHIBITED"/>
    <property type="match status" value="1"/>
</dbReference>
<evidence type="ECO:0000256" key="10">
    <source>
        <dbReference type="ARBA" id="ARBA00032193"/>
    </source>
</evidence>
<accession>A0A7S3V0E3</accession>
<organism evidence="13">
    <name type="scientific">Aplanochytrium stocchinoi</name>
    <dbReference type="NCBI Taxonomy" id="215587"/>
    <lineage>
        <taxon>Eukaryota</taxon>
        <taxon>Sar</taxon>
        <taxon>Stramenopiles</taxon>
        <taxon>Bigyra</taxon>
        <taxon>Labyrinthulomycetes</taxon>
        <taxon>Thraustochytrida</taxon>
        <taxon>Thraustochytriidae</taxon>
        <taxon>Aplanochytrium</taxon>
    </lineage>
</organism>
<evidence type="ECO:0000256" key="8">
    <source>
        <dbReference type="ARBA" id="ARBA00031111"/>
    </source>
</evidence>
<reference evidence="13" key="1">
    <citation type="submission" date="2021-01" db="EMBL/GenBank/DDBJ databases">
        <authorList>
            <person name="Corre E."/>
            <person name="Pelletier E."/>
            <person name="Niang G."/>
            <person name="Scheremetjew M."/>
            <person name="Finn R."/>
            <person name="Kale V."/>
            <person name="Holt S."/>
            <person name="Cochrane G."/>
            <person name="Meng A."/>
            <person name="Brown T."/>
            <person name="Cohen L."/>
        </authorList>
    </citation>
    <scope>NUCLEOTIDE SEQUENCE</scope>
    <source>
        <strain evidence="13">GSBS06</strain>
    </source>
</reference>
<dbReference type="GO" id="GO:0003849">
    <property type="term" value="F:3-deoxy-7-phosphoheptulonate synthase activity"/>
    <property type="evidence" value="ECO:0007669"/>
    <property type="project" value="UniProtKB-EC"/>
</dbReference>
<evidence type="ECO:0000256" key="3">
    <source>
        <dbReference type="ARBA" id="ARBA00007985"/>
    </source>
</evidence>
<evidence type="ECO:0000259" key="12">
    <source>
        <dbReference type="Pfam" id="PF00793"/>
    </source>
</evidence>
<dbReference type="InterPro" id="IPR006218">
    <property type="entry name" value="DAHP1/KDSA"/>
</dbReference>
<dbReference type="NCBIfam" id="NF009395">
    <property type="entry name" value="PRK12755.1"/>
    <property type="match status" value="1"/>
</dbReference>
<dbReference type="GO" id="GO:0008652">
    <property type="term" value="P:amino acid biosynthetic process"/>
    <property type="evidence" value="ECO:0007669"/>
    <property type="project" value="UniProtKB-KW"/>
</dbReference>
<comment type="catalytic activity">
    <reaction evidence="11">
        <text>D-erythrose 4-phosphate + phosphoenolpyruvate + H2O = 7-phospho-2-dehydro-3-deoxy-D-arabino-heptonate + phosphate</text>
        <dbReference type="Rhea" id="RHEA:14717"/>
        <dbReference type="ChEBI" id="CHEBI:15377"/>
        <dbReference type="ChEBI" id="CHEBI:16897"/>
        <dbReference type="ChEBI" id="CHEBI:43474"/>
        <dbReference type="ChEBI" id="CHEBI:58394"/>
        <dbReference type="ChEBI" id="CHEBI:58702"/>
        <dbReference type="EC" id="2.5.1.54"/>
    </reaction>
</comment>
<comment type="function">
    <text evidence="1">Stereospecific condensation of phosphoenolpyruvate (PEP) and D-erythrose-4-phosphate (E4P) giving rise to 3-deoxy-D-arabino-heptulosonate-7-phosphate (DAHP).</text>
</comment>
<evidence type="ECO:0000256" key="4">
    <source>
        <dbReference type="ARBA" id="ARBA00012694"/>
    </source>
</evidence>
<dbReference type="GO" id="GO:0005737">
    <property type="term" value="C:cytoplasm"/>
    <property type="evidence" value="ECO:0007669"/>
    <property type="project" value="TreeGrafter"/>
</dbReference>
<keyword evidence="7" id="KW-0057">Aromatic amino acid biosynthesis</keyword>
<dbReference type="NCBIfam" id="NF009396">
    <property type="entry name" value="PRK12756.1"/>
    <property type="match status" value="1"/>
</dbReference>